<dbReference type="Pfam" id="PF13456">
    <property type="entry name" value="RVT_3"/>
    <property type="match status" value="1"/>
</dbReference>
<proteinExistence type="predicted"/>
<dbReference type="AlphaFoldDB" id="A0A7J8RCE0"/>
<dbReference type="PANTHER" id="PTHR47074">
    <property type="entry name" value="BNAC02G40300D PROTEIN"/>
    <property type="match status" value="1"/>
</dbReference>
<dbReference type="GO" id="GO:0004523">
    <property type="term" value="F:RNA-DNA hybrid ribonuclease activity"/>
    <property type="evidence" value="ECO:0007669"/>
    <property type="project" value="InterPro"/>
</dbReference>
<evidence type="ECO:0000313" key="3">
    <source>
        <dbReference type="Proteomes" id="UP000593561"/>
    </source>
</evidence>
<keyword evidence="3" id="KW-1185">Reference proteome</keyword>
<dbReference type="PANTHER" id="PTHR47074:SF61">
    <property type="entry name" value="RNASE H TYPE-1 DOMAIN-CONTAINING PROTEIN"/>
    <property type="match status" value="1"/>
</dbReference>
<accession>A0A7J8RCE0</accession>
<dbReference type="GO" id="GO:0003676">
    <property type="term" value="F:nucleic acid binding"/>
    <property type="evidence" value="ECO:0007669"/>
    <property type="project" value="InterPro"/>
</dbReference>
<dbReference type="InterPro" id="IPR052929">
    <property type="entry name" value="RNase_H-like_EbsB-rel"/>
</dbReference>
<protein>
    <recommendedName>
        <fullName evidence="1">RNase H type-1 domain-containing protein</fullName>
    </recommendedName>
</protein>
<comment type="caution">
    <text evidence="2">The sequence shown here is derived from an EMBL/GenBank/DDBJ whole genome shotgun (WGS) entry which is preliminary data.</text>
</comment>
<dbReference type="EMBL" id="JABFAC010000004">
    <property type="protein sequence ID" value="MBA0611016.1"/>
    <property type="molecule type" value="Genomic_DNA"/>
</dbReference>
<dbReference type="InterPro" id="IPR002156">
    <property type="entry name" value="RNaseH_domain"/>
</dbReference>
<evidence type="ECO:0000259" key="1">
    <source>
        <dbReference type="Pfam" id="PF13456"/>
    </source>
</evidence>
<gene>
    <name evidence="2" type="ORF">Godav_011737</name>
</gene>
<evidence type="ECO:0000313" key="2">
    <source>
        <dbReference type="EMBL" id="MBA0611016.1"/>
    </source>
</evidence>
<feature type="domain" description="RNase H type-1" evidence="1">
    <location>
        <begin position="13"/>
        <end position="64"/>
    </location>
</feature>
<dbReference type="Proteomes" id="UP000593561">
    <property type="component" value="Unassembled WGS sequence"/>
</dbReference>
<name>A0A7J8RCE0_GOSDV</name>
<reference evidence="2 3" key="1">
    <citation type="journal article" date="2019" name="Genome Biol. Evol.">
        <title>Insights into the evolution of the New World diploid cottons (Gossypium, subgenus Houzingenia) based on genome sequencing.</title>
        <authorList>
            <person name="Grover C.E."/>
            <person name="Arick M.A. 2nd"/>
            <person name="Thrash A."/>
            <person name="Conover J.L."/>
            <person name="Sanders W.S."/>
            <person name="Peterson D.G."/>
            <person name="Frelichowski J.E."/>
            <person name="Scheffler J.A."/>
            <person name="Scheffler B.E."/>
            <person name="Wendel J.F."/>
        </authorList>
    </citation>
    <scope>NUCLEOTIDE SEQUENCE [LARGE SCALE GENOMIC DNA]</scope>
    <source>
        <strain evidence="2">27</strain>
        <tissue evidence="2">Leaf</tissue>
    </source>
</reference>
<sequence>MIGSRTVMNKNLPNPFAAEALACLQAIEMGIDMNLRKVVVVEGDALTIVKKMHNLSRSANGLAHSIAKEGLKRGETTYLMERLQESVGASMEEDRRGLDLLT</sequence>
<organism evidence="2 3">
    <name type="scientific">Gossypium davidsonii</name>
    <name type="common">Davidson's cotton</name>
    <name type="synonym">Gossypium klotzschianum subsp. davidsonii</name>
    <dbReference type="NCBI Taxonomy" id="34287"/>
    <lineage>
        <taxon>Eukaryota</taxon>
        <taxon>Viridiplantae</taxon>
        <taxon>Streptophyta</taxon>
        <taxon>Embryophyta</taxon>
        <taxon>Tracheophyta</taxon>
        <taxon>Spermatophyta</taxon>
        <taxon>Magnoliopsida</taxon>
        <taxon>eudicotyledons</taxon>
        <taxon>Gunneridae</taxon>
        <taxon>Pentapetalae</taxon>
        <taxon>rosids</taxon>
        <taxon>malvids</taxon>
        <taxon>Malvales</taxon>
        <taxon>Malvaceae</taxon>
        <taxon>Malvoideae</taxon>
        <taxon>Gossypium</taxon>
    </lineage>
</organism>